<comment type="caution">
    <text evidence="1">The sequence shown here is derived from an EMBL/GenBank/DDBJ whole genome shotgun (WGS) entry which is preliminary data.</text>
</comment>
<dbReference type="Proteomes" id="UP000236321">
    <property type="component" value="Unassembled WGS sequence"/>
</dbReference>
<reference evidence="2" key="1">
    <citation type="submission" date="2017-12" db="EMBL/GenBank/DDBJ databases">
        <title>Improved Draft Genome Sequence of Microcystis aeruginosa NIES-298, a Microcystin-Producing Cyanobacterium from Lake Kasumigaura, Japan.</title>
        <authorList>
            <person name="Yamaguchi H."/>
            <person name="Suzuki S."/>
            <person name="Kawachi M."/>
        </authorList>
    </citation>
    <scope>NUCLEOTIDE SEQUENCE [LARGE SCALE GENOMIC DNA]</scope>
    <source>
        <strain evidence="2">NIES-298</strain>
    </source>
</reference>
<organism evidence="1 2">
    <name type="scientific">Microcystis aeruginosa NIES-298</name>
    <dbReference type="NCBI Taxonomy" id="449468"/>
    <lineage>
        <taxon>Bacteria</taxon>
        <taxon>Bacillati</taxon>
        <taxon>Cyanobacteriota</taxon>
        <taxon>Cyanophyceae</taxon>
        <taxon>Oscillatoriophycideae</taxon>
        <taxon>Chroococcales</taxon>
        <taxon>Microcystaceae</taxon>
        <taxon>Microcystis</taxon>
    </lineage>
</organism>
<accession>A0A2H6BUC7</accession>
<sequence length="159" mass="17322">MTTLDQDLSMKCDRFLTLSLVFSLGLVFPPSLPAQNPPATTFQPGPWQPVARVNMSRPVEIKIINQTDIDLNYDLSANIDSSPQLLSPGTETTLKGFVIPAYILINRANAASDPDSSSLIYAVEVNKDNLVTITVTKVPGSTPGYTTFNLNQQGAIYIY</sequence>
<gene>
    <name evidence="1" type="ORF">BGM30_28650</name>
</gene>
<proteinExistence type="predicted"/>
<protein>
    <submittedName>
        <fullName evidence="1">Uncharacterized protein</fullName>
    </submittedName>
</protein>
<dbReference type="EMBL" id="BEYQ01000009">
    <property type="protein sequence ID" value="GBD53772.1"/>
    <property type="molecule type" value="Genomic_DNA"/>
</dbReference>
<evidence type="ECO:0000313" key="2">
    <source>
        <dbReference type="Proteomes" id="UP000236321"/>
    </source>
</evidence>
<dbReference type="AlphaFoldDB" id="A0A2H6BUC7"/>
<name>A0A2H6BUC7_MICAE</name>
<evidence type="ECO:0000313" key="1">
    <source>
        <dbReference type="EMBL" id="GBD53772.1"/>
    </source>
</evidence>